<reference evidence="3" key="1">
    <citation type="submission" date="2022-10" db="EMBL/GenBank/DDBJ databases">
        <title>Genome assembly of Pristionchus species.</title>
        <authorList>
            <person name="Yoshida K."/>
            <person name="Sommer R.J."/>
        </authorList>
    </citation>
    <scope>NUCLEOTIDE SEQUENCE [LARGE SCALE GENOMIC DNA]</scope>
    <source>
        <strain evidence="3">RS5460</strain>
    </source>
</reference>
<evidence type="ECO:0000256" key="1">
    <source>
        <dbReference type="SAM" id="MobiDB-lite"/>
    </source>
</evidence>
<evidence type="ECO:0000313" key="3">
    <source>
        <dbReference type="Proteomes" id="UP001328107"/>
    </source>
</evidence>
<dbReference type="EMBL" id="BTRK01000001">
    <property type="protein sequence ID" value="GMR30321.1"/>
    <property type="molecule type" value="Genomic_DNA"/>
</dbReference>
<feature type="non-terminal residue" evidence="2">
    <location>
        <position position="125"/>
    </location>
</feature>
<evidence type="ECO:0000313" key="2">
    <source>
        <dbReference type="EMBL" id="GMR30321.1"/>
    </source>
</evidence>
<accession>A0AAN5C6G8</accession>
<keyword evidence="3" id="KW-1185">Reference proteome</keyword>
<dbReference type="Proteomes" id="UP001328107">
    <property type="component" value="Unassembled WGS sequence"/>
</dbReference>
<dbReference type="AlphaFoldDB" id="A0AAN5C6G8"/>
<feature type="region of interest" description="Disordered" evidence="1">
    <location>
        <begin position="1"/>
        <end position="27"/>
    </location>
</feature>
<organism evidence="2 3">
    <name type="scientific">Pristionchus mayeri</name>
    <dbReference type="NCBI Taxonomy" id="1317129"/>
    <lineage>
        <taxon>Eukaryota</taxon>
        <taxon>Metazoa</taxon>
        <taxon>Ecdysozoa</taxon>
        <taxon>Nematoda</taxon>
        <taxon>Chromadorea</taxon>
        <taxon>Rhabditida</taxon>
        <taxon>Rhabditina</taxon>
        <taxon>Diplogasteromorpha</taxon>
        <taxon>Diplogasteroidea</taxon>
        <taxon>Neodiplogasteridae</taxon>
        <taxon>Pristionchus</taxon>
    </lineage>
</organism>
<gene>
    <name evidence="2" type="ORF">PMAYCL1PPCAC_00516</name>
</gene>
<feature type="non-terminal residue" evidence="2">
    <location>
        <position position="1"/>
    </location>
</feature>
<name>A0AAN5C6G8_9BILA</name>
<comment type="caution">
    <text evidence="2">The sequence shown here is derived from an EMBL/GenBank/DDBJ whole genome shotgun (WGS) entry which is preliminary data.</text>
</comment>
<sequence length="125" mass="14375">IRSGSYPKEMSSTRRGNRPSKRDVIVIDDDDSAEQRAAKTAKIEEPEPVQQLIELQQKLKESEESHEKLTRIAGVHLTNEEQLKKRVEVLEKLIDSKEGIVGGSKKEQELEKRLNDLTKQLEEER</sequence>
<proteinExistence type="predicted"/>
<protein>
    <submittedName>
        <fullName evidence="2">Uncharacterized protein</fullName>
    </submittedName>
</protein>